<dbReference type="InterPro" id="IPR042211">
    <property type="entry name" value="CRISPR-assoc_Cas1_N"/>
</dbReference>
<organism evidence="10 11">
    <name type="scientific">Lentibacillus halodurans</name>
    <dbReference type="NCBI Taxonomy" id="237679"/>
    <lineage>
        <taxon>Bacteria</taxon>
        <taxon>Bacillati</taxon>
        <taxon>Bacillota</taxon>
        <taxon>Bacilli</taxon>
        <taxon>Bacillales</taxon>
        <taxon>Bacillaceae</taxon>
        <taxon>Lentibacillus</taxon>
    </lineage>
</organism>
<name>A0A1I0WIF6_9BACI</name>
<keyword evidence="7 9" id="KW-0238">DNA-binding</keyword>
<evidence type="ECO:0000256" key="9">
    <source>
        <dbReference type="HAMAP-Rule" id="MF_01470"/>
    </source>
</evidence>
<dbReference type="OrthoDB" id="9803119at2"/>
<keyword evidence="5 9" id="KW-0460">Magnesium</keyword>
<dbReference type="GO" id="GO:0003677">
    <property type="term" value="F:DNA binding"/>
    <property type="evidence" value="ECO:0007669"/>
    <property type="project" value="UniProtKB-KW"/>
</dbReference>
<dbReference type="GO" id="GO:0004520">
    <property type="term" value="F:DNA endonuclease activity"/>
    <property type="evidence" value="ECO:0007669"/>
    <property type="project" value="InterPro"/>
</dbReference>
<feature type="binding site" evidence="9">
    <location>
        <position position="236"/>
    </location>
    <ligand>
        <name>Mn(2+)</name>
        <dbReference type="ChEBI" id="CHEBI:29035"/>
    </ligand>
</feature>
<evidence type="ECO:0000256" key="2">
    <source>
        <dbReference type="ARBA" id="ARBA00022723"/>
    </source>
</evidence>
<protein>
    <recommendedName>
        <fullName evidence="9">CRISPR-associated endonuclease Cas1</fullName>
        <ecNumber evidence="9">3.1.-.-</ecNumber>
    </recommendedName>
</protein>
<dbReference type="GO" id="GO:0043571">
    <property type="term" value="P:maintenance of CRISPR repeat elements"/>
    <property type="evidence" value="ECO:0007669"/>
    <property type="project" value="UniProtKB-UniRule"/>
</dbReference>
<dbReference type="PANTHER" id="PTHR43219">
    <property type="entry name" value="CRISPR-ASSOCIATED ENDONUCLEASE CAS1"/>
    <property type="match status" value="1"/>
</dbReference>
<dbReference type="InterPro" id="IPR002729">
    <property type="entry name" value="CRISPR-assoc_Cas1"/>
</dbReference>
<sequence>MNKDYYIFKSGRMRRKNNTFYFIDEENNKRSLPVHQMENIYVFGSVDFNTEFLNLLTKHEVRLHFYNYYGFYNGTYYPRSKKVSGFTVVNQSSHYLAKDRRGYLAKQFVYSSAFHMMRNLRNYKKYEEVKSVIESMQLNLDSLENVNRVPEIMGVEGTLRQLYYSSFNYFLPDEFAFDERTKRPPKDPLNALISFGNSMCYTAVLTEIYKTHLDPTVSFLHEPSTKRFSLSLDIAEIFKPLLVDSVIFALLNRKQIKISDFEFLEEMVILNDSGKKKFIKEWNEKLGTTIRHRRLKRNVSYKYFIRLECYKLIKHFIGDKKYKPLKAWW</sequence>
<dbReference type="Pfam" id="PF01867">
    <property type="entry name" value="Cas_Cas1"/>
    <property type="match status" value="1"/>
</dbReference>
<dbReference type="CDD" id="cd09722">
    <property type="entry name" value="Cas1_I-B"/>
    <property type="match status" value="1"/>
</dbReference>
<dbReference type="NCBIfam" id="TIGR00287">
    <property type="entry name" value="cas1"/>
    <property type="match status" value="1"/>
</dbReference>
<dbReference type="NCBIfam" id="TIGR03641">
    <property type="entry name" value="cas1_HMARI"/>
    <property type="match status" value="1"/>
</dbReference>
<evidence type="ECO:0000256" key="5">
    <source>
        <dbReference type="ARBA" id="ARBA00022842"/>
    </source>
</evidence>
<dbReference type="GO" id="GO:0016787">
    <property type="term" value="F:hydrolase activity"/>
    <property type="evidence" value="ECO:0007669"/>
    <property type="project" value="UniProtKB-KW"/>
</dbReference>
<dbReference type="AlphaFoldDB" id="A0A1I0WIF6"/>
<dbReference type="STRING" id="237679.SAMN04488072_10325"/>
<evidence type="ECO:0000256" key="3">
    <source>
        <dbReference type="ARBA" id="ARBA00022759"/>
    </source>
</evidence>
<dbReference type="Proteomes" id="UP000198642">
    <property type="component" value="Unassembled WGS sequence"/>
</dbReference>
<proteinExistence type="inferred from homology"/>
<keyword evidence="6 9" id="KW-0051">Antiviral defense</keyword>
<evidence type="ECO:0000256" key="7">
    <source>
        <dbReference type="ARBA" id="ARBA00023125"/>
    </source>
</evidence>
<keyword evidence="2 9" id="KW-0479">Metal-binding</keyword>
<evidence type="ECO:0000256" key="8">
    <source>
        <dbReference type="ARBA" id="ARBA00023211"/>
    </source>
</evidence>
<dbReference type="RefSeq" id="WP_090234263.1">
    <property type="nucleotide sequence ID" value="NZ_FOJW01000003.1"/>
</dbReference>
<feature type="binding site" evidence="9">
    <location>
        <position position="221"/>
    </location>
    <ligand>
        <name>Mn(2+)</name>
        <dbReference type="ChEBI" id="CHEBI:29035"/>
    </ligand>
</feature>
<keyword evidence="1 9" id="KW-0540">Nuclease</keyword>
<keyword evidence="3 9" id="KW-0255">Endonuclease</keyword>
<comment type="similarity">
    <text evidence="9">Belongs to the CRISPR-associated endonuclease Cas1 family.</text>
</comment>
<keyword evidence="4 9" id="KW-0378">Hydrolase</keyword>
<dbReference type="HAMAP" id="MF_01470">
    <property type="entry name" value="Cas1"/>
    <property type="match status" value="1"/>
</dbReference>
<evidence type="ECO:0000256" key="6">
    <source>
        <dbReference type="ARBA" id="ARBA00023118"/>
    </source>
</evidence>
<keyword evidence="8 9" id="KW-0464">Manganese</keyword>
<evidence type="ECO:0000256" key="4">
    <source>
        <dbReference type="ARBA" id="ARBA00022801"/>
    </source>
</evidence>
<dbReference type="Gene3D" id="1.20.120.920">
    <property type="entry name" value="CRISPR-associated endonuclease Cas1, C-terminal domain"/>
    <property type="match status" value="1"/>
</dbReference>
<evidence type="ECO:0000313" key="11">
    <source>
        <dbReference type="Proteomes" id="UP000198642"/>
    </source>
</evidence>
<evidence type="ECO:0000256" key="1">
    <source>
        <dbReference type="ARBA" id="ARBA00022722"/>
    </source>
</evidence>
<dbReference type="Gene3D" id="3.100.10.20">
    <property type="entry name" value="CRISPR-associated endonuclease Cas1, N-terminal domain"/>
    <property type="match status" value="1"/>
</dbReference>
<evidence type="ECO:0000313" key="10">
    <source>
        <dbReference type="EMBL" id="SFA87783.1"/>
    </source>
</evidence>
<reference evidence="10 11" key="1">
    <citation type="submission" date="2016-10" db="EMBL/GenBank/DDBJ databases">
        <authorList>
            <person name="de Groot N.N."/>
        </authorList>
    </citation>
    <scope>NUCLEOTIDE SEQUENCE [LARGE SCALE GENOMIC DNA]</scope>
    <source>
        <strain evidence="10 11">CGMCC 1.3702</strain>
    </source>
</reference>
<gene>
    <name evidence="9" type="primary">cas1</name>
    <name evidence="10" type="ORF">SAMN04488072_10325</name>
</gene>
<dbReference type="GO" id="GO:0051607">
    <property type="term" value="P:defense response to virus"/>
    <property type="evidence" value="ECO:0007669"/>
    <property type="project" value="UniProtKB-UniRule"/>
</dbReference>
<comment type="subunit">
    <text evidence="9">Homodimer, forms a heterotetramer with a Cas2 homodimer.</text>
</comment>
<keyword evidence="11" id="KW-1185">Reference proteome</keyword>
<dbReference type="InterPro" id="IPR042206">
    <property type="entry name" value="CRISPR-assoc_Cas1_C"/>
</dbReference>
<accession>A0A1I0WIF6</accession>
<dbReference type="InterPro" id="IPR019858">
    <property type="entry name" value="CRISPR-assoc_Cas1_HMARI/TNEAP"/>
</dbReference>
<dbReference type="EMBL" id="FOJW01000003">
    <property type="protein sequence ID" value="SFA87783.1"/>
    <property type="molecule type" value="Genomic_DNA"/>
</dbReference>
<comment type="cofactor">
    <cofactor evidence="9">
        <name>Mg(2+)</name>
        <dbReference type="ChEBI" id="CHEBI:18420"/>
    </cofactor>
    <cofactor evidence="9">
        <name>Mn(2+)</name>
        <dbReference type="ChEBI" id="CHEBI:29035"/>
    </cofactor>
</comment>
<feature type="binding site" evidence="9">
    <location>
        <position position="156"/>
    </location>
    <ligand>
        <name>Mn(2+)</name>
        <dbReference type="ChEBI" id="CHEBI:29035"/>
    </ligand>
</feature>
<dbReference type="PANTHER" id="PTHR43219:SF2">
    <property type="entry name" value="CRISPR-ASSOCIATED ENDONUCLEASE CAS1"/>
    <property type="match status" value="1"/>
</dbReference>
<comment type="function">
    <text evidence="9">CRISPR (clustered regularly interspaced short palindromic repeat), is an adaptive immune system that provides protection against mobile genetic elements (viruses, transposable elements and conjugative plasmids). CRISPR clusters contain spacers, sequences complementary to antecedent mobile elements, and target invading nucleic acids. CRISPR clusters are transcribed and processed into CRISPR RNA (crRNA). Acts as a dsDNA endonuclease. Involved in the integration of spacer DNA into the CRISPR cassette.</text>
</comment>
<dbReference type="EC" id="3.1.-.-" evidence="9"/>
<dbReference type="GO" id="GO:0046872">
    <property type="term" value="F:metal ion binding"/>
    <property type="evidence" value="ECO:0007669"/>
    <property type="project" value="UniProtKB-UniRule"/>
</dbReference>